<dbReference type="OrthoDB" id="9809733at2"/>
<dbReference type="InterPro" id="IPR036249">
    <property type="entry name" value="Thioredoxin-like_sf"/>
</dbReference>
<proteinExistence type="inferred from homology"/>
<keyword evidence="9" id="KW-1185">Reference proteome</keyword>
<organism evidence="6 8">
    <name type="scientific">Dialister pneumosintes</name>
    <dbReference type="NCBI Taxonomy" id="39950"/>
    <lineage>
        <taxon>Bacteria</taxon>
        <taxon>Bacillati</taxon>
        <taxon>Bacillota</taxon>
        <taxon>Negativicutes</taxon>
        <taxon>Veillonellales</taxon>
        <taxon>Veillonellaceae</taxon>
        <taxon>Dialister</taxon>
    </lineage>
</organism>
<dbReference type="Proteomes" id="UP000094757">
    <property type="component" value="Chromosome"/>
</dbReference>
<dbReference type="PROSITE" id="PS51355">
    <property type="entry name" value="GLUTATHIONE_PEROXID_3"/>
    <property type="match status" value="1"/>
</dbReference>
<evidence type="ECO:0000256" key="3">
    <source>
        <dbReference type="ARBA" id="ARBA00023002"/>
    </source>
</evidence>
<dbReference type="STRING" id="39950.BCB69_06145"/>
<reference evidence="8" key="1">
    <citation type="submission" date="2016-08" db="EMBL/GenBank/DDBJ databases">
        <authorList>
            <person name="Holder M.E."/>
            <person name="Ajami N.J."/>
            <person name="Petrosino J.F."/>
        </authorList>
    </citation>
    <scope>NUCLEOTIDE SEQUENCE [LARGE SCALE GENOMIC DNA]</scope>
    <source>
        <strain evidence="8">F0677</strain>
    </source>
</reference>
<dbReference type="Proteomes" id="UP000266262">
    <property type="component" value="Unassembled WGS sequence"/>
</dbReference>
<reference evidence="6" key="2">
    <citation type="submission" date="2016-08" db="EMBL/GenBank/DDBJ databases">
        <authorList>
            <person name="Seilhamer J.J."/>
        </authorList>
    </citation>
    <scope>NUCLEOTIDE SEQUENCE [LARGE SCALE GENOMIC DNA]</scope>
    <source>
        <strain evidence="6">F0677</strain>
    </source>
</reference>
<dbReference type="CDD" id="cd00340">
    <property type="entry name" value="GSH_Peroxidase"/>
    <property type="match status" value="1"/>
</dbReference>
<dbReference type="PRINTS" id="PR01011">
    <property type="entry name" value="GLUTPROXDASE"/>
</dbReference>
<evidence type="ECO:0000313" key="9">
    <source>
        <dbReference type="Proteomes" id="UP000266262"/>
    </source>
</evidence>
<protein>
    <recommendedName>
        <fullName evidence="5">Glutathione peroxidase</fullName>
    </recommendedName>
</protein>
<evidence type="ECO:0000256" key="2">
    <source>
        <dbReference type="ARBA" id="ARBA00022559"/>
    </source>
</evidence>
<dbReference type="Gene3D" id="3.40.30.10">
    <property type="entry name" value="Glutaredoxin"/>
    <property type="match status" value="1"/>
</dbReference>
<dbReference type="AlphaFoldDB" id="A0A1B3WF10"/>
<reference evidence="7 9" key="3">
    <citation type="submission" date="2018-08" db="EMBL/GenBank/DDBJ databases">
        <title>Draft genome sequence of Dialister pneumosintes KCOM 1685.</title>
        <authorList>
            <person name="Kook J.-K."/>
            <person name="Park S.-N."/>
            <person name="Lim Y.K."/>
        </authorList>
    </citation>
    <scope>NUCLEOTIDE SEQUENCE [LARGE SCALE GENOMIC DNA]</scope>
    <source>
        <strain evidence="7 9">KCOM 1685</strain>
    </source>
</reference>
<keyword evidence="3 5" id="KW-0560">Oxidoreductase</keyword>
<evidence type="ECO:0000256" key="1">
    <source>
        <dbReference type="ARBA" id="ARBA00006926"/>
    </source>
</evidence>
<evidence type="ECO:0000313" key="8">
    <source>
        <dbReference type="Proteomes" id="UP000094757"/>
    </source>
</evidence>
<dbReference type="Pfam" id="PF00255">
    <property type="entry name" value="GSHPx"/>
    <property type="match status" value="1"/>
</dbReference>
<accession>A0A1B3WF10</accession>
<dbReference type="PANTHER" id="PTHR11592:SF78">
    <property type="entry name" value="GLUTATHIONE PEROXIDASE"/>
    <property type="match status" value="1"/>
</dbReference>
<dbReference type="InterPro" id="IPR000889">
    <property type="entry name" value="Glutathione_peroxidase"/>
</dbReference>
<evidence type="ECO:0000313" key="7">
    <source>
        <dbReference type="EMBL" id="RID94544.1"/>
    </source>
</evidence>
<dbReference type="SUPFAM" id="SSF52833">
    <property type="entry name" value="Thioredoxin-like"/>
    <property type="match status" value="1"/>
</dbReference>
<feature type="active site" evidence="4">
    <location>
        <position position="35"/>
    </location>
</feature>
<dbReference type="EMBL" id="CP017037">
    <property type="protein sequence ID" value="AOH39561.1"/>
    <property type="molecule type" value="Genomic_DNA"/>
</dbReference>
<dbReference type="GO" id="GO:0004601">
    <property type="term" value="F:peroxidase activity"/>
    <property type="evidence" value="ECO:0007669"/>
    <property type="project" value="UniProtKB-KW"/>
</dbReference>
<sequence length="188" mass="21702">MSIYEYKAENLSGQEVSMSHYKGQVMLIFNSATHCGFTPQYDDIQRLFDKYHKQGLSVLEFPCNQFGNQAPEDDQEIEQICKVRFGVNYDRFKKVDVNGANALPLFDYLKSQQGFKGFGTNKKVSDKFKSFAVKAMLAIKNPDYKNSNDIKWNFTKFIVDRQGNVVARFEPTQDMNEVETCIKELLTQ</sequence>
<keyword evidence="2 5" id="KW-0575">Peroxidase</keyword>
<dbReference type="PANTHER" id="PTHR11592">
    <property type="entry name" value="GLUTATHIONE PEROXIDASE"/>
    <property type="match status" value="1"/>
</dbReference>
<dbReference type="KEGG" id="dpn:BCB69_06145"/>
<dbReference type="EMBL" id="QWKU01000001">
    <property type="protein sequence ID" value="RID94544.1"/>
    <property type="molecule type" value="Genomic_DNA"/>
</dbReference>
<dbReference type="PIRSF" id="PIRSF000303">
    <property type="entry name" value="Glutathion_perox"/>
    <property type="match status" value="1"/>
</dbReference>
<evidence type="ECO:0000313" key="6">
    <source>
        <dbReference type="EMBL" id="AOH39561.1"/>
    </source>
</evidence>
<comment type="similarity">
    <text evidence="1 5">Belongs to the glutathione peroxidase family.</text>
</comment>
<name>A0A1B3WF10_9FIRM</name>
<evidence type="ECO:0000256" key="4">
    <source>
        <dbReference type="PIRSR" id="PIRSR000303-1"/>
    </source>
</evidence>
<evidence type="ECO:0000256" key="5">
    <source>
        <dbReference type="RuleBase" id="RU000499"/>
    </source>
</evidence>
<dbReference type="GO" id="GO:0034599">
    <property type="term" value="P:cellular response to oxidative stress"/>
    <property type="evidence" value="ECO:0007669"/>
    <property type="project" value="TreeGrafter"/>
</dbReference>
<dbReference type="RefSeq" id="WP_069177327.1">
    <property type="nucleotide sequence ID" value="NZ_CP017037.1"/>
</dbReference>
<gene>
    <name evidence="6" type="ORF">BCB69_06145</name>
    <name evidence="7" type="ORF">DX915_03290</name>
</gene>